<dbReference type="PROSITE" id="PS00463">
    <property type="entry name" value="ZN2_CY6_FUNGAL_1"/>
    <property type="match status" value="1"/>
</dbReference>
<dbReference type="PANTHER" id="PTHR37534:SF46">
    <property type="entry name" value="ZN(II)2CYS6 TRANSCRIPTION FACTOR (EUROFUNG)"/>
    <property type="match status" value="1"/>
</dbReference>
<evidence type="ECO:0000313" key="6">
    <source>
        <dbReference type="EMBL" id="KAJ5545783.1"/>
    </source>
</evidence>
<organism evidence="6 7">
    <name type="scientific">Penicillium frequentans</name>
    <dbReference type="NCBI Taxonomy" id="3151616"/>
    <lineage>
        <taxon>Eukaryota</taxon>
        <taxon>Fungi</taxon>
        <taxon>Dikarya</taxon>
        <taxon>Ascomycota</taxon>
        <taxon>Pezizomycotina</taxon>
        <taxon>Eurotiomycetes</taxon>
        <taxon>Eurotiomycetidae</taxon>
        <taxon>Eurotiales</taxon>
        <taxon>Aspergillaceae</taxon>
        <taxon>Penicillium</taxon>
    </lineage>
</organism>
<evidence type="ECO:0000256" key="4">
    <source>
        <dbReference type="ARBA" id="ARBA00023242"/>
    </source>
</evidence>
<keyword evidence="1" id="KW-0805">Transcription regulation</keyword>
<evidence type="ECO:0000313" key="7">
    <source>
        <dbReference type="Proteomes" id="UP001220324"/>
    </source>
</evidence>
<protein>
    <recommendedName>
        <fullName evidence="5">Zn(2)-C6 fungal-type domain-containing protein</fullName>
    </recommendedName>
</protein>
<dbReference type="InterPro" id="IPR001138">
    <property type="entry name" value="Zn2Cys6_DnaBD"/>
</dbReference>
<evidence type="ECO:0000256" key="1">
    <source>
        <dbReference type="ARBA" id="ARBA00023015"/>
    </source>
</evidence>
<accession>A0AAD6D121</accession>
<dbReference type="GO" id="GO:0003677">
    <property type="term" value="F:DNA binding"/>
    <property type="evidence" value="ECO:0007669"/>
    <property type="project" value="UniProtKB-KW"/>
</dbReference>
<dbReference type="GO" id="GO:0000981">
    <property type="term" value="F:DNA-binding transcription factor activity, RNA polymerase II-specific"/>
    <property type="evidence" value="ECO:0007669"/>
    <property type="project" value="InterPro"/>
</dbReference>
<sequence>MPTSCPTKRACDQCHTLKEKCRRTSSTASCQRCSRLGQSCQTTRTTAKAGRKPRGTRKLSYTLPQFTNHLDPSTQYPIPYNAGLGSNSVIFADLDQWERHFLNLMKKENTNHPSPLDKFLVGPSFHESHHISFIQNLIQPTPELKNASVACAAVLFGEQSTEKSNTVSAIGHKRAALAVSSLRSFQLRDESDLTTILVLSVAMITFAMHVENGQHHLIAHYTLSLIKSQAQDLIDFESPVMDLLMCLVCTETFECLLKCKLPTWRVDGYRRGVTVDRYLGLSYPLFCHFYDICEMGTLLRCGPGENRSEIMVRLNEIHAAVDQWHPSTPVDFLERFTQAEVVALLAQAKILQLAALLIIHRLRFPFGQRDSEAQILSQSIIYQFHSVIQLTGRSVPCTALAYLTACFEVAGEESRECALTRSSEIITFSKQAQIKFESSLTSIWKARDSGNQFYWFEMGKYLSKSAGICK</sequence>
<keyword evidence="7" id="KW-1185">Reference proteome</keyword>
<gene>
    <name evidence="6" type="ORF">N7494_003368</name>
</gene>
<dbReference type="Gene3D" id="4.10.240.10">
    <property type="entry name" value="Zn(2)-C6 fungal-type DNA-binding domain"/>
    <property type="match status" value="1"/>
</dbReference>
<keyword evidence="3" id="KW-0804">Transcription</keyword>
<proteinExistence type="predicted"/>
<dbReference type="GO" id="GO:0008270">
    <property type="term" value="F:zinc ion binding"/>
    <property type="evidence" value="ECO:0007669"/>
    <property type="project" value="InterPro"/>
</dbReference>
<dbReference type="PANTHER" id="PTHR37534">
    <property type="entry name" value="TRANSCRIPTIONAL ACTIVATOR PROTEIN UGA3"/>
    <property type="match status" value="1"/>
</dbReference>
<keyword evidence="4" id="KW-0539">Nucleus</keyword>
<feature type="domain" description="Zn(2)-C6 fungal-type" evidence="5">
    <location>
        <begin position="10"/>
        <end position="40"/>
    </location>
</feature>
<evidence type="ECO:0000256" key="3">
    <source>
        <dbReference type="ARBA" id="ARBA00023163"/>
    </source>
</evidence>
<dbReference type="EMBL" id="JAQIZZ010000003">
    <property type="protein sequence ID" value="KAJ5545783.1"/>
    <property type="molecule type" value="Genomic_DNA"/>
</dbReference>
<dbReference type="Proteomes" id="UP001220324">
    <property type="component" value="Unassembled WGS sequence"/>
</dbReference>
<comment type="caution">
    <text evidence="6">The sequence shown here is derived from an EMBL/GenBank/DDBJ whole genome shotgun (WGS) entry which is preliminary data.</text>
</comment>
<keyword evidence="2" id="KW-0238">DNA-binding</keyword>
<name>A0AAD6D121_9EURO</name>
<dbReference type="InterPro" id="IPR036864">
    <property type="entry name" value="Zn2-C6_fun-type_DNA-bd_sf"/>
</dbReference>
<dbReference type="CDD" id="cd00067">
    <property type="entry name" value="GAL4"/>
    <property type="match status" value="1"/>
</dbReference>
<evidence type="ECO:0000259" key="5">
    <source>
        <dbReference type="PROSITE" id="PS00463"/>
    </source>
</evidence>
<evidence type="ECO:0000256" key="2">
    <source>
        <dbReference type="ARBA" id="ARBA00023125"/>
    </source>
</evidence>
<dbReference type="AlphaFoldDB" id="A0AAD6D121"/>
<reference evidence="6 7" key="1">
    <citation type="journal article" date="2023" name="IMA Fungus">
        <title>Comparative genomic study of the Penicillium genus elucidates a diverse pangenome and 15 lateral gene transfer events.</title>
        <authorList>
            <person name="Petersen C."/>
            <person name="Sorensen T."/>
            <person name="Nielsen M.R."/>
            <person name="Sondergaard T.E."/>
            <person name="Sorensen J.L."/>
            <person name="Fitzpatrick D.A."/>
            <person name="Frisvad J.C."/>
            <person name="Nielsen K.L."/>
        </authorList>
    </citation>
    <scope>NUCLEOTIDE SEQUENCE [LARGE SCALE GENOMIC DNA]</scope>
    <source>
        <strain evidence="6 7">IBT 35679</strain>
    </source>
</reference>